<comment type="caution">
    <text evidence="9">Lacks conserved residue(s) required for the propagation of feature annotation.</text>
</comment>
<dbReference type="SMART" id="SM00200">
    <property type="entry name" value="SEA"/>
    <property type="match status" value="1"/>
</dbReference>
<evidence type="ECO:0000313" key="15">
    <source>
        <dbReference type="EMBL" id="CAH1239021.1"/>
    </source>
</evidence>
<evidence type="ECO:0000259" key="14">
    <source>
        <dbReference type="PROSITE" id="PS50026"/>
    </source>
</evidence>
<dbReference type="EMBL" id="OV696695">
    <property type="protein sequence ID" value="CAH1239021.1"/>
    <property type="molecule type" value="Genomic_DNA"/>
</dbReference>
<evidence type="ECO:0000256" key="12">
    <source>
        <dbReference type="SAM" id="SignalP"/>
    </source>
</evidence>
<dbReference type="InterPro" id="IPR000082">
    <property type="entry name" value="SEA_dom"/>
</dbReference>
<feature type="domain" description="SEA" evidence="13">
    <location>
        <begin position="384"/>
        <end position="497"/>
    </location>
</feature>
<keyword evidence="8" id="KW-0325">Glycoprotein</keyword>
<keyword evidence="11" id="KW-0812">Transmembrane</keyword>
<evidence type="ECO:0000313" key="16">
    <source>
        <dbReference type="Proteomes" id="UP000838412"/>
    </source>
</evidence>
<feature type="compositionally biased region" description="Basic and acidic residues" evidence="10">
    <location>
        <begin position="538"/>
        <end position="584"/>
    </location>
</feature>
<evidence type="ECO:0000256" key="5">
    <source>
        <dbReference type="ARBA" id="ARBA00022737"/>
    </source>
</evidence>
<evidence type="ECO:0000256" key="6">
    <source>
        <dbReference type="ARBA" id="ARBA00023136"/>
    </source>
</evidence>
<keyword evidence="4 12" id="KW-0732">Signal</keyword>
<feature type="domain" description="EGF-like" evidence="14">
    <location>
        <begin position="345"/>
        <end position="382"/>
    </location>
</feature>
<evidence type="ECO:0000256" key="9">
    <source>
        <dbReference type="PROSITE-ProRule" id="PRU00076"/>
    </source>
</evidence>
<evidence type="ECO:0000256" key="8">
    <source>
        <dbReference type="ARBA" id="ARBA00023180"/>
    </source>
</evidence>
<proteinExistence type="predicted"/>
<evidence type="ECO:0000256" key="11">
    <source>
        <dbReference type="SAM" id="Phobius"/>
    </source>
</evidence>
<protein>
    <submittedName>
        <fullName evidence="15">IMPG1 protein</fullName>
    </submittedName>
</protein>
<accession>A0A8J9VGN8</accession>
<keyword evidence="5" id="KW-0677">Repeat</keyword>
<keyword evidence="7 9" id="KW-1015">Disulfide bond</keyword>
<dbReference type="Gene3D" id="3.30.70.960">
    <property type="entry name" value="SEA domain"/>
    <property type="match status" value="1"/>
</dbReference>
<organism evidence="15 16">
    <name type="scientific">Branchiostoma lanceolatum</name>
    <name type="common">Common lancelet</name>
    <name type="synonym">Amphioxus lanceolatum</name>
    <dbReference type="NCBI Taxonomy" id="7740"/>
    <lineage>
        <taxon>Eukaryota</taxon>
        <taxon>Metazoa</taxon>
        <taxon>Chordata</taxon>
        <taxon>Cephalochordata</taxon>
        <taxon>Leptocardii</taxon>
        <taxon>Amphioxiformes</taxon>
        <taxon>Branchiostomatidae</taxon>
        <taxon>Branchiostoma</taxon>
    </lineage>
</organism>
<dbReference type="Pfam" id="PF01390">
    <property type="entry name" value="SEA"/>
    <property type="match status" value="1"/>
</dbReference>
<keyword evidence="11" id="KW-1133">Transmembrane helix</keyword>
<dbReference type="PROSITE" id="PS50024">
    <property type="entry name" value="SEA"/>
    <property type="match status" value="1"/>
</dbReference>
<evidence type="ECO:0000256" key="2">
    <source>
        <dbReference type="ARBA" id="ARBA00022475"/>
    </source>
</evidence>
<sequence length="670" mass="72923">MFCNIQQWRVLVLLTTQWIIRVSSTNTSELYNVTTGNVSFAQTSSNVTATGNIPTPFPTSLNMTTQLHSTTELPTAHNTTSARNITTPHPQTMNVTSLQQVTTPLTNATAAPFQLPRNVTATVNRTFIPTGPVNNMTASHMMPTARPVNVTDVMQNVTMRHNVTVGRHNVTVVPTPVMNVTRRMNTTMRPGINMTARSTMNQTMIMPTARRDNVTVVPTPVMNVTRRMNITMRSGMNMTARSAMNQTMIMPTARRDNVTVVATPVMAGINATRKHNATQAPPSPTMVMTMTAGPGVNRTRIMPTGHTITMAVNTTLPPHKANATAAVTHPPTTNYNTKPATTVGSFPACNTTCHRYATCVAGNSGKSCVCNAGYSGDGTTCTLASKKVNLEMRMTSIPFTEDLKDKNSEAFRSLSFKVSRQIFVYLRTTSLGSSLLSVTILNFRQGSVVANYNANFKSNATVSDSGVSSALQQAISKDPNNTLGIDVASLCTKTNEDAACGETTGMDQNLLIGLAVGVPVAAIILLIILGWVIKRARDGKKDEGEKEKEKADSKDGQKDENNKNEKKTVSKDSKENKNLKKDVNLENGKSQRKSSSSSYGMQEGSFEPPRNYKRMTFQPAVKAGPADKYEHDLGGIYFPKRYHMPQEPKPSFHYVEGHVQGKPVTVVVPI</sequence>
<gene>
    <name evidence="15" type="primary">IMPG1</name>
    <name evidence="15" type="ORF">BLAG_LOCUS3411</name>
</gene>
<evidence type="ECO:0000256" key="7">
    <source>
        <dbReference type="ARBA" id="ARBA00023157"/>
    </source>
</evidence>
<keyword evidence="2" id="KW-1003">Cell membrane</keyword>
<evidence type="ECO:0000259" key="13">
    <source>
        <dbReference type="PROSITE" id="PS50024"/>
    </source>
</evidence>
<dbReference type="SUPFAM" id="SSF82671">
    <property type="entry name" value="SEA domain"/>
    <property type="match status" value="1"/>
</dbReference>
<feature type="transmembrane region" description="Helical" evidence="11">
    <location>
        <begin position="510"/>
        <end position="533"/>
    </location>
</feature>
<dbReference type="PROSITE" id="PS01186">
    <property type="entry name" value="EGF_2"/>
    <property type="match status" value="1"/>
</dbReference>
<name>A0A8J9VGN8_BRALA</name>
<keyword evidence="3 9" id="KW-0245">EGF-like domain</keyword>
<comment type="subcellular location">
    <subcellularLocation>
        <location evidence="1">Cell membrane</location>
    </subcellularLocation>
</comment>
<evidence type="ECO:0000256" key="3">
    <source>
        <dbReference type="ARBA" id="ARBA00022536"/>
    </source>
</evidence>
<dbReference type="InterPro" id="IPR000742">
    <property type="entry name" value="EGF"/>
</dbReference>
<evidence type="ECO:0000256" key="1">
    <source>
        <dbReference type="ARBA" id="ARBA00004236"/>
    </source>
</evidence>
<keyword evidence="16" id="KW-1185">Reference proteome</keyword>
<reference evidence="15" key="1">
    <citation type="submission" date="2022-01" db="EMBL/GenBank/DDBJ databases">
        <authorList>
            <person name="Braso-Vives M."/>
        </authorList>
    </citation>
    <scope>NUCLEOTIDE SEQUENCE</scope>
</reference>
<evidence type="ECO:0000256" key="4">
    <source>
        <dbReference type="ARBA" id="ARBA00022729"/>
    </source>
</evidence>
<feature type="signal peptide" evidence="12">
    <location>
        <begin position="1"/>
        <end position="24"/>
    </location>
</feature>
<dbReference type="GO" id="GO:0005886">
    <property type="term" value="C:plasma membrane"/>
    <property type="evidence" value="ECO:0007669"/>
    <property type="project" value="UniProtKB-SubCell"/>
</dbReference>
<feature type="disulfide bond" evidence="9">
    <location>
        <begin position="349"/>
        <end position="359"/>
    </location>
</feature>
<dbReference type="PROSITE" id="PS50026">
    <property type="entry name" value="EGF_3"/>
    <property type="match status" value="1"/>
</dbReference>
<dbReference type="Gene3D" id="2.10.25.10">
    <property type="entry name" value="Laminin"/>
    <property type="match status" value="1"/>
</dbReference>
<dbReference type="OrthoDB" id="10043683at2759"/>
<feature type="chain" id="PRO_5035475039" evidence="12">
    <location>
        <begin position="25"/>
        <end position="670"/>
    </location>
</feature>
<evidence type="ECO:0000256" key="10">
    <source>
        <dbReference type="SAM" id="MobiDB-lite"/>
    </source>
</evidence>
<keyword evidence="6 11" id="KW-0472">Membrane</keyword>
<dbReference type="Proteomes" id="UP000838412">
    <property type="component" value="Chromosome 10"/>
</dbReference>
<dbReference type="InterPro" id="IPR036364">
    <property type="entry name" value="SEA_dom_sf"/>
</dbReference>
<dbReference type="AlphaFoldDB" id="A0A8J9VGN8"/>
<dbReference type="PANTHER" id="PTHR24037:SF11">
    <property type="entry name" value="MUCIN-2-LIKE"/>
    <property type="match status" value="1"/>
</dbReference>
<dbReference type="CDD" id="cd00053">
    <property type="entry name" value="EGF"/>
    <property type="match status" value="1"/>
</dbReference>
<feature type="region of interest" description="Disordered" evidence="10">
    <location>
        <begin position="538"/>
        <end position="613"/>
    </location>
</feature>
<dbReference type="PANTHER" id="PTHR24037">
    <property type="entry name" value="HEART DEVELOPMENT PROTEIN WITH EGF-LIKE DOMAINS 1"/>
    <property type="match status" value="1"/>
</dbReference>